<organism evidence="1 2">
    <name type="scientific">Bacteroides ovatus</name>
    <dbReference type="NCBI Taxonomy" id="28116"/>
    <lineage>
        <taxon>Bacteria</taxon>
        <taxon>Pseudomonadati</taxon>
        <taxon>Bacteroidota</taxon>
        <taxon>Bacteroidia</taxon>
        <taxon>Bacteroidales</taxon>
        <taxon>Bacteroidaceae</taxon>
        <taxon>Bacteroides</taxon>
    </lineage>
</organism>
<protein>
    <submittedName>
        <fullName evidence="1">Uncharacterized protein</fullName>
    </submittedName>
</protein>
<dbReference type="AlphaFoldDB" id="A0A1G6G5L7"/>
<evidence type="ECO:0000313" key="2">
    <source>
        <dbReference type="Proteomes" id="UP000183670"/>
    </source>
</evidence>
<dbReference type="EMBL" id="FMYE01000018">
    <property type="protein sequence ID" value="SDB77169.1"/>
    <property type="molecule type" value="Genomic_DNA"/>
</dbReference>
<reference evidence="1 2" key="1">
    <citation type="submission" date="2016-10" db="EMBL/GenBank/DDBJ databases">
        <authorList>
            <person name="de Groot N.N."/>
        </authorList>
    </citation>
    <scope>NUCLEOTIDE SEQUENCE [LARGE SCALE GENOMIC DNA]</scope>
    <source>
        <strain evidence="1 2">NLAE-zl-C500</strain>
    </source>
</reference>
<dbReference type="Proteomes" id="UP000183670">
    <property type="component" value="Unassembled WGS sequence"/>
</dbReference>
<evidence type="ECO:0000313" key="1">
    <source>
        <dbReference type="EMBL" id="SDB77169.1"/>
    </source>
</evidence>
<name>A0A1G6G5L7_BACOV</name>
<accession>A0A1G6G5L7</accession>
<proteinExistence type="predicted"/>
<gene>
    <name evidence="1" type="ORF">SAMN05192581_101836</name>
</gene>
<sequence length="57" mass="6679">MKLYGITMEHWNGSMYSFNPSEDIMLYFSKSIRDKDLSKLVSDADTNYTAFEIETED</sequence>